<name>A0A9P6B084_9AGAM</name>
<comment type="subcellular location">
    <subcellularLocation>
        <location evidence="1">Nucleus</location>
    </subcellularLocation>
</comment>
<evidence type="ECO:0000256" key="3">
    <source>
        <dbReference type="ARBA" id="ARBA00023242"/>
    </source>
</evidence>
<dbReference type="GO" id="GO:0005847">
    <property type="term" value="C:mRNA cleavage and polyadenylation specificity factor complex"/>
    <property type="evidence" value="ECO:0007669"/>
    <property type="project" value="TreeGrafter"/>
</dbReference>
<organism evidence="7 8">
    <name type="scientific">Hydnum rufescens UP504</name>
    <dbReference type="NCBI Taxonomy" id="1448309"/>
    <lineage>
        <taxon>Eukaryota</taxon>
        <taxon>Fungi</taxon>
        <taxon>Dikarya</taxon>
        <taxon>Basidiomycota</taxon>
        <taxon>Agaricomycotina</taxon>
        <taxon>Agaricomycetes</taxon>
        <taxon>Cantharellales</taxon>
        <taxon>Hydnaceae</taxon>
        <taxon>Hydnum</taxon>
    </lineage>
</organism>
<evidence type="ECO:0000256" key="1">
    <source>
        <dbReference type="ARBA" id="ARBA00004123"/>
    </source>
</evidence>
<dbReference type="InterPro" id="IPR011989">
    <property type="entry name" value="ARM-like"/>
</dbReference>
<gene>
    <name evidence="7" type="ORF">BS47DRAFT_1376324</name>
</gene>
<dbReference type="Proteomes" id="UP000886523">
    <property type="component" value="Unassembled WGS sequence"/>
</dbReference>
<reference evidence="7" key="1">
    <citation type="journal article" date="2020" name="Nat. Commun.">
        <title>Large-scale genome sequencing of mycorrhizal fungi provides insights into the early evolution of symbiotic traits.</title>
        <authorList>
            <person name="Miyauchi S."/>
            <person name="Kiss E."/>
            <person name="Kuo A."/>
            <person name="Drula E."/>
            <person name="Kohler A."/>
            <person name="Sanchez-Garcia M."/>
            <person name="Morin E."/>
            <person name="Andreopoulos B."/>
            <person name="Barry K.W."/>
            <person name="Bonito G."/>
            <person name="Buee M."/>
            <person name="Carver A."/>
            <person name="Chen C."/>
            <person name="Cichocki N."/>
            <person name="Clum A."/>
            <person name="Culley D."/>
            <person name="Crous P.W."/>
            <person name="Fauchery L."/>
            <person name="Girlanda M."/>
            <person name="Hayes R.D."/>
            <person name="Keri Z."/>
            <person name="LaButti K."/>
            <person name="Lipzen A."/>
            <person name="Lombard V."/>
            <person name="Magnuson J."/>
            <person name="Maillard F."/>
            <person name="Murat C."/>
            <person name="Nolan M."/>
            <person name="Ohm R.A."/>
            <person name="Pangilinan J."/>
            <person name="Pereira M.F."/>
            <person name="Perotto S."/>
            <person name="Peter M."/>
            <person name="Pfister S."/>
            <person name="Riley R."/>
            <person name="Sitrit Y."/>
            <person name="Stielow J.B."/>
            <person name="Szollosi G."/>
            <person name="Zifcakova L."/>
            <person name="Stursova M."/>
            <person name="Spatafora J.W."/>
            <person name="Tedersoo L."/>
            <person name="Vaario L.M."/>
            <person name="Yamada A."/>
            <person name="Yan M."/>
            <person name="Wang P."/>
            <person name="Xu J."/>
            <person name="Bruns T."/>
            <person name="Baldrian P."/>
            <person name="Vilgalys R."/>
            <person name="Dunand C."/>
            <person name="Henrissat B."/>
            <person name="Grigoriev I.V."/>
            <person name="Hibbett D."/>
            <person name="Nagy L.G."/>
            <person name="Martin F.M."/>
        </authorList>
    </citation>
    <scope>NUCLEOTIDE SEQUENCE</scope>
    <source>
        <strain evidence="7">UP504</strain>
    </source>
</reference>
<dbReference type="GO" id="GO:0006397">
    <property type="term" value="P:mRNA processing"/>
    <property type="evidence" value="ECO:0007669"/>
    <property type="project" value="UniProtKB-KW"/>
</dbReference>
<evidence type="ECO:0000256" key="4">
    <source>
        <dbReference type="SAM" id="MobiDB-lite"/>
    </source>
</evidence>
<feature type="domain" description="Symplekin/Pta1 N-terminal" evidence="5">
    <location>
        <begin position="109"/>
        <end position="319"/>
    </location>
</feature>
<keyword evidence="3" id="KW-0539">Nucleus</keyword>
<feature type="domain" description="Symplekin C-terminal" evidence="6">
    <location>
        <begin position="972"/>
        <end position="1165"/>
    </location>
</feature>
<protein>
    <recommendedName>
        <fullName evidence="9">Symplekin</fullName>
    </recommendedName>
</protein>
<accession>A0A9P6B084</accession>
<dbReference type="PANTHER" id="PTHR15245">
    <property type="entry name" value="SYMPLEKIN-RELATED"/>
    <property type="match status" value="1"/>
</dbReference>
<evidence type="ECO:0000259" key="6">
    <source>
        <dbReference type="Pfam" id="PF12295"/>
    </source>
</evidence>
<evidence type="ECO:0000259" key="5">
    <source>
        <dbReference type="Pfam" id="PF11935"/>
    </source>
</evidence>
<keyword evidence="8" id="KW-1185">Reference proteome</keyword>
<dbReference type="InterPro" id="IPR032460">
    <property type="entry name" value="Symplekin/Pta1_N"/>
</dbReference>
<evidence type="ECO:0008006" key="9">
    <source>
        <dbReference type="Google" id="ProtNLM"/>
    </source>
</evidence>
<dbReference type="InterPro" id="IPR016024">
    <property type="entry name" value="ARM-type_fold"/>
</dbReference>
<evidence type="ECO:0000256" key="2">
    <source>
        <dbReference type="ARBA" id="ARBA00022664"/>
    </source>
</evidence>
<feature type="compositionally biased region" description="Basic and acidic residues" evidence="4">
    <location>
        <begin position="599"/>
        <end position="612"/>
    </location>
</feature>
<feature type="region of interest" description="Disordered" evidence="4">
    <location>
        <begin position="595"/>
        <end position="637"/>
    </location>
</feature>
<evidence type="ECO:0000313" key="8">
    <source>
        <dbReference type="Proteomes" id="UP000886523"/>
    </source>
</evidence>
<dbReference type="Pfam" id="PF11935">
    <property type="entry name" value="SYMPK_PTA1_N"/>
    <property type="match status" value="1"/>
</dbReference>
<dbReference type="OrthoDB" id="331600at2759"/>
<dbReference type="PANTHER" id="PTHR15245:SF20">
    <property type="entry name" value="SYMPLEKIN"/>
    <property type="match status" value="1"/>
</dbReference>
<dbReference type="Pfam" id="PF12295">
    <property type="entry name" value="Symplekin_C"/>
    <property type="match status" value="1"/>
</dbReference>
<dbReference type="EMBL" id="MU128953">
    <property type="protein sequence ID" value="KAF9515082.1"/>
    <property type="molecule type" value="Genomic_DNA"/>
</dbReference>
<dbReference type="InterPro" id="IPR021850">
    <property type="entry name" value="Symplekin/Pta1"/>
</dbReference>
<feature type="region of interest" description="Disordered" evidence="4">
    <location>
        <begin position="436"/>
        <end position="456"/>
    </location>
</feature>
<proteinExistence type="predicted"/>
<feature type="compositionally biased region" description="Basic and acidic residues" evidence="4">
    <location>
        <begin position="622"/>
        <end position="637"/>
    </location>
</feature>
<dbReference type="Gene3D" id="1.25.10.10">
    <property type="entry name" value="Leucine-rich Repeat Variant"/>
    <property type="match status" value="1"/>
</dbReference>
<sequence length="1208" mass="133474">MDEATMGSQEPFVVLSHALSCPPDSPEQSRGLKSLRNLLEQQPTAIPSLCPTLLQSSVNAKDSLFKRWTIELFSFALSAQSLSLDIRTQLASECLDLSAALLASADSTALLKLIIQCFCSIYPLVFRVQCSNRANRQPWDVLTIAKRRIIDFVESPTSVAKAGVRIGALKFIQRVILVQTRGISDPRLQNRSDPNLSSCPSDHPFINTTVLEAEGTRLLTLVTTILYTSPNPDLISAIISTFGALAKLRPALLQFIVEALSNWTPAKLAGESAFKIKSAEKAVATLLGHILRSGIGKPYMKEINNTLERINERMRQAARTESARISAAAAAAAAAAAESDRNKRVSSATLDGKDTKRIRLEADASAGPSSRVIRTGVDSGAGEGTVAVSNALANFNFADLPASLVTDLIIANLQHFPEATLTAAIAGYRQDHRVAQTRAKDPLTAGPAAARDDPLDPLKLDIDDEEMEYEPDRLNRELELAGAARDSKLEEENAEADELAIQLRASTFELPPPSPLDEAATNGFLKATMTRIASIGSEQIQHGRAIKLSSEDDDAEDNNIRKNAGLSNPVLKGLPPTEMWMLLLVRMVTRGQRSSDTSDTLRLKLEGESEVKSEEEDSSGMEMDKKGKGRAVDDEASRRNDQLRQVLCDHILVDLPSRVRLATIWMNEEWYNDNARNLNLSQRRNFEVWLQRLLEAYRPRLDPSDKTLTKFLMDLPLIPNSVFSMLRELCVNSSTTAPGFNTLREMVIMRPPVRSEALRILLELTTHPETMTRIAAINTVKKWVPDPKPIDKQVREFAVRLLRRLETRSKPPETQKTNGNEGDVPPGIDSEMQDGQTQLEDGEEIQDPEAKIPLTTPYLAETLELPARPPQVLQHVQLLFALSVKRPELLDEIFFAYRRMDDSVQTAMQDLLTPLIRSLGSSHGKLLTLLRTFSPGAESLALRVLTILTENGRPSAPLVALVKSLIVERDLDARFLIPIIAELDKPEIIRQLPRIVSMLNGKPEEKSLVRSVFIDIVEPPSQGKVSSNMPRMRESELLKPNELLVLLHDSNKGFSMKCAIEAIDICFSLTELFPSEIFAVAMQQMVDNSTLPVLFMRTVIQTVKTYKTLIQYVAGNLMSRLIPKRIWTLGPLWDGFMLCAKIIAPASYAALLQLQPEQLSEVVTKHPSLRSGLREYVIKKGGLKARALDVLGNDDSPAPALTPIATTV</sequence>
<keyword evidence="2" id="KW-0507">mRNA processing</keyword>
<dbReference type="InterPro" id="IPR022075">
    <property type="entry name" value="Symplekin_C"/>
</dbReference>
<evidence type="ECO:0000313" key="7">
    <source>
        <dbReference type="EMBL" id="KAF9515082.1"/>
    </source>
</evidence>
<dbReference type="AlphaFoldDB" id="A0A9P6B084"/>
<dbReference type="SUPFAM" id="SSF48371">
    <property type="entry name" value="ARM repeat"/>
    <property type="match status" value="1"/>
</dbReference>
<comment type="caution">
    <text evidence="7">The sequence shown here is derived from an EMBL/GenBank/DDBJ whole genome shotgun (WGS) entry which is preliminary data.</text>
</comment>
<feature type="region of interest" description="Disordered" evidence="4">
    <location>
        <begin position="805"/>
        <end position="851"/>
    </location>
</feature>